<keyword evidence="2" id="KW-1185">Reference proteome</keyword>
<comment type="caution">
    <text evidence="1">The sequence shown here is derived from an EMBL/GenBank/DDBJ whole genome shotgun (WGS) entry which is preliminary data.</text>
</comment>
<accession>A0AA38P772</accession>
<gene>
    <name evidence="1" type="ORF">F5878DRAFT_662141</name>
</gene>
<sequence>MQRCLSRTPITLSMNGQQWSRYSSFPPQNSFQQSPLPNLPFDASWPTENLETNESNRAVSNVYSYSNSLTDRPLGWMSSLRDFDAAVVNEEVNSEESDKQQVTAIQLCLALVTNTFRSPKIIFDVELEAESRSMVERNGIFDISVESILSLINLAYLPSEIALALQDLETQLATAECVPPMFYPVYLLPKYRILASKMEISFSPPSHFLLQSLSNAGFLYFLPVRESEQPKFVLILLRELTNSVSVPTALRSESQPSIPSNVVYADRSSDGSIPPHRCSLLPDTSLQTEIPFESQIGFAIPTSAMIDQSAAYTQVVSSNGPQLSDTQVDGVGLSQTISSTSRFPVHATDVSHACRLIGILVPQGPPASLELVVHRPISELIQDWFRAWMLTVGLGYDETKGGLSVQTYTWLNGNVETFEHILRSVNWKLATFTKKTSLYNWAINATSTKVWNDSLSVPVDQERLVNAAKRTWNRLVLFFQETSFLYSGNPRSCPKKSREYGLTYLHESDVRKHRPTIQAYLIDRPDISG</sequence>
<dbReference type="EMBL" id="MU806250">
    <property type="protein sequence ID" value="KAJ3837373.1"/>
    <property type="molecule type" value="Genomic_DNA"/>
</dbReference>
<proteinExistence type="predicted"/>
<dbReference type="Proteomes" id="UP001163846">
    <property type="component" value="Unassembled WGS sequence"/>
</dbReference>
<reference evidence="1" key="1">
    <citation type="submission" date="2022-08" db="EMBL/GenBank/DDBJ databases">
        <authorList>
            <consortium name="DOE Joint Genome Institute"/>
            <person name="Min B."/>
            <person name="Riley R."/>
            <person name="Sierra-Patev S."/>
            <person name="Naranjo-Ortiz M."/>
            <person name="Looney B."/>
            <person name="Konkel Z."/>
            <person name="Slot J.C."/>
            <person name="Sakamoto Y."/>
            <person name="Steenwyk J.L."/>
            <person name="Rokas A."/>
            <person name="Carro J."/>
            <person name="Camarero S."/>
            <person name="Ferreira P."/>
            <person name="Molpeceres G."/>
            <person name="Ruiz-Duenas F.J."/>
            <person name="Serrano A."/>
            <person name="Henrissat B."/>
            <person name="Drula E."/>
            <person name="Hughes K.W."/>
            <person name="Mata J.L."/>
            <person name="Ishikawa N.K."/>
            <person name="Vargas-Isla R."/>
            <person name="Ushijima S."/>
            <person name="Smith C.A."/>
            <person name="Ahrendt S."/>
            <person name="Andreopoulos W."/>
            <person name="He G."/>
            <person name="Labutti K."/>
            <person name="Lipzen A."/>
            <person name="Ng V."/>
            <person name="Sandor L."/>
            <person name="Barry K."/>
            <person name="Martinez A.T."/>
            <person name="Xiao Y."/>
            <person name="Gibbons J.G."/>
            <person name="Terashima K."/>
            <person name="Hibbett D.S."/>
            <person name="Grigoriev I.V."/>
        </authorList>
    </citation>
    <scope>NUCLEOTIDE SEQUENCE</scope>
    <source>
        <strain evidence="1">TFB9207</strain>
    </source>
</reference>
<name>A0AA38P772_9AGAR</name>
<evidence type="ECO:0000313" key="1">
    <source>
        <dbReference type="EMBL" id="KAJ3837373.1"/>
    </source>
</evidence>
<protein>
    <submittedName>
        <fullName evidence="1">Uncharacterized protein</fullName>
    </submittedName>
</protein>
<dbReference type="AlphaFoldDB" id="A0AA38P772"/>
<organism evidence="1 2">
    <name type="scientific">Lentinula raphanica</name>
    <dbReference type="NCBI Taxonomy" id="153919"/>
    <lineage>
        <taxon>Eukaryota</taxon>
        <taxon>Fungi</taxon>
        <taxon>Dikarya</taxon>
        <taxon>Basidiomycota</taxon>
        <taxon>Agaricomycotina</taxon>
        <taxon>Agaricomycetes</taxon>
        <taxon>Agaricomycetidae</taxon>
        <taxon>Agaricales</taxon>
        <taxon>Marasmiineae</taxon>
        <taxon>Omphalotaceae</taxon>
        <taxon>Lentinula</taxon>
    </lineage>
</organism>
<evidence type="ECO:0000313" key="2">
    <source>
        <dbReference type="Proteomes" id="UP001163846"/>
    </source>
</evidence>